<name>A0A7G9SUQ7_9GAMM</name>
<accession>A0A7G9SUQ7</accession>
<dbReference type="Proteomes" id="UP000515804">
    <property type="component" value="Chromosome"/>
</dbReference>
<dbReference type="InterPro" id="IPR019405">
    <property type="entry name" value="Lactonase_7-beta_prop"/>
</dbReference>
<comment type="similarity">
    <text evidence="1">Belongs to the cycloisomerase 2 family.</text>
</comment>
<evidence type="ECO:0000313" key="3">
    <source>
        <dbReference type="EMBL" id="QNN71582.1"/>
    </source>
</evidence>
<proteinExistence type="inferred from homology"/>
<dbReference type="InterPro" id="IPR011048">
    <property type="entry name" value="Haem_d1_sf"/>
</dbReference>
<reference evidence="3 4" key="1">
    <citation type="submission" date="2020-08" db="EMBL/GenBank/DDBJ databases">
        <title>Genome sequence of Thermomonas carbonis KCTC 42013T.</title>
        <authorList>
            <person name="Hyun D.-W."/>
            <person name="Bae J.-W."/>
        </authorList>
    </citation>
    <scope>NUCLEOTIDE SEQUENCE [LARGE SCALE GENOMIC DNA]</scope>
    <source>
        <strain evidence="3 4">KCTC 42013</strain>
    </source>
</reference>
<dbReference type="GO" id="GO:0005829">
    <property type="term" value="C:cytosol"/>
    <property type="evidence" value="ECO:0007669"/>
    <property type="project" value="TreeGrafter"/>
</dbReference>
<dbReference type="Gene3D" id="2.130.10.10">
    <property type="entry name" value="YVTN repeat-like/Quinoprotein amine dehydrogenase"/>
    <property type="match status" value="1"/>
</dbReference>
<dbReference type="InterPro" id="IPR050282">
    <property type="entry name" value="Cycloisomerase_2"/>
</dbReference>
<dbReference type="AlphaFoldDB" id="A0A7G9SUQ7"/>
<gene>
    <name evidence="3" type="ORF">H9L16_07370</name>
</gene>
<dbReference type="GO" id="GO:0006006">
    <property type="term" value="P:glucose metabolic process"/>
    <property type="evidence" value="ECO:0007669"/>
    <property type="project" value="UniProtKB-KW"/>
</dbReference>
<keyword evidence="2" id="KW-0119">Carbohydrate metabolism</keyword>
<dbReference type="KEGG" id="tcn:H9L16_07370"/>
<keyword evidence="4" id="KW-1185">Reference proteome</keyword>
<dbReference type="Pfam" id="PF10282">
    <property type="entry name" value="Lactonase"/>
    <property type="match status" value="1"/>
</dbReference>
<sequence length="371" mass="39575">MPGMTRAQSLDLLVGSYTEGDAAGLYLYAFDVETGRIAAQPRQSLQTHNPSWLVVAPDQRNVYAINENGPGNPDPMGRVTRFSLSDTHVLQEQERVSSLSDHPTHASMSGDGRHLFVANYSGDAQPGGLLTVVPIDGQGRLSAATQVESYQGSNANPTRQASSHVHAATVSPDGRHVLVADLGGDRVYVYRYAQGANAERPLQAATPAHVQFPAGSGPRHVAFSNDGRHAYVTLEMTGQVAELDFDDGAARMRRIHELAPAGFTGAHGAGAIHLSADGRFLYAVNRGDDHHIVAFSVGADGALTPLQRRPTEAASTREFTITPDGRFLLLAIQGANALAVLRRNPASGLLGDTVQTLPLPKPSFLQFLRPN</sequence>
<dbReference type="PANTHER" id="PTHR30344:SF1">
    <property type="entry name" value="6-PHOSPHOGLUCONOLACTONASE"/>
    <property type="match status" value="1"/>
</dbReference>
<keyword evidence="2" id="KW-0313">Glucose metabolism</keyword>
<dbReference type="EMBL" id="CP060719">
    <property type="protein sequence ID" value="QNN71582.1"/>
    <property type="molecule type" value="Genomic_DNA"/>
</dbReference>
<evidence type="ECO:0000256" key="1">
    <source>
        <dbReference type="ARBA" id="ARBA00005564"/>
    </source>
</evidence>
<organism evidence="3 4">
    <name type="scientific">Thermomonas carbonis</name>
    <dbReference type="NCBI Taxonomy" id="1463158"/>
    <lineage>
        <taxon>Bacteria</taxon>
        <taxon>Pseudomonadati</taxon>
        <taxon>Pseudomonadota</taxon>
        <taxon>Gammaproteobacteria</taxon>
        <taxon>Lysobacterales</taxon>
        <taxon>Lysobacteraceae</taxon>
        <taxon>Thermomonas</taxon>
    </lineage>
</organism>
<evidence type="ECO:0000313" key="4">
    <source>
        <dbReference type="Proteomes" id="UP000515804"/>
    </source>
</evidence>
<dbReference type="SUPFAM" id="SSF51004">
    <property type="entry name" value="C-terminal (heme d1) domain of cytochrome cd1-nitrite reductase"/>
    <property type="match status" value="1"/>
</dbReference>
<evidence type="ECO:0000256" key="2">
    <source>
        <dbReference type="ARBA" id="ARBA00022526"/>
    </source>
</evidence>
<protein>
    <submittedName>
        <fullName evidence="3">Lactonase family protein</fullName>
    </submittedName>
</protein>
<dbReference type="InterPro" id="IPR015943">
    <property type="entry name" value="WD40/YVTN_repeat-like_dom_sf"/>
</dbReference>
<dbReference type="PANTHER" id="PTHR30344">
    <property type="entry name" value="6-PHOSPHOGLUCONOLACTONASE-RELATED"/>
    <property type="match status" value="1"/>
</dbReference>
<dbReference type="GO" id="GO:0017057">
    <property type="term" value="F:6-phosphogluconolactonase activity"/>
    <property type="evidence" value="ECO:0007669"/>
    <property type="project" value="TreeGrafter"/>
</dbReference>